<dbReference type="Proteomes" id="UP000643701">
    <property type="component" value="Unassembled WGS sequence"/>
</dbReference>
<dbReference type="InterPro" id="IPR036291">
    <property type="entry name" value="NAD(P)-bd_dom_sf"/>
</dbReference>
<organism evidence="5 6">
    <name type="scientific">Psychroflexus maritimus</name>
    <dbReference type="NCBI Taxonomy" id="2714865"/>
    <lineage>
        <taxon>Bacteria</taxon>
        <taxon>Pseudomonadati</taxon>
        <taxon>Bacteroidota</taxon>
        <taxon>Flavobacteriia</taxon>
        <taxon>Flavobacteriales</taxon>
        <taxon>Flavobacteriaceae</taxon>
        <taxon>Psychroflexus</taxon>
    </lineage>
</organism>
<keyword evidence="3" id="KW-0057">Aromatic amino acid biosynthesis</keyword>
<dbReference type="RefSeq" id="WP_166399349.1">
    <property type="nucleotide sequence ID" value="NZ_JAANAS010000024.1"/>
</dbReference>
<dbReference type="CDD" id="cd01065">
    <property type="entry name" value="NAD_bind_Shikimate_DH"/>
    <property type="match status" value="1"/>
</dbReference>
<evidence type="ECO:0000256" key="2">
    <source>
        <dbReference type="ARBA" id="ARBA00023002"/>
    </source>
</evidence>
<dbReference type="GO" id="GO:0005829">
    <property type="term" value="C:cytosol"/>
    <property type="evidence" value="ECO:0007669"/>
    <property type="project" value="TreeGrafter"/>
</dbReference>
<name>A0A967DYG2_9FLAO</name>
<dbReference type="GO" id="GO:0050661">
    <property type="term" value="F:NADP binding"/>
    <property type="evidence" value="ECO:0007669"/>
    <property type="project" value="TreeGrafter"/>
</dbReference>
<evidence type="ECO:0000256" key="3">
    <source>
        <dbReference type="ARBA" id="ARBA00023141"/>
    </source>
</evidence>
<comment type="caution">
    <text evidence="5">The sequence shown here is derived from an EMBL/GenBank/DDBJ whole genome shotgun (WGS) entry which is preliminary data.</text>
</comment>
<dbReference type="SUPFAM" id="SSF51735">
    <property type="entry name" value="NAD(P)-binding Rossmann-fold domains"/>
    <property type="match status" value="1"/>
</dbReference>
<dbReference type="SUPFAM" id="SSF53223">
    <property type="entry name" value="Aminoacid dehydrogenase-like, N-terminal domain"/>
    <property type="match status" value="1"/>
</dbReference>
<dbReference type="InterPro" id="IPR022893">
    <property type="entry name" value="Shikimate_DH_fam"/>
</dbReference>
<dbReference type="GO" id="GO:0004764">
    <property type="term" value="F:shikimate 3-dehydrogenase (NADP+) activity"/>
    <property type="evidence" value="ECO:0007669"/>
    <property type="project" value="InterPro"/>
</dbReference>
<sequence>MKKYGLIGKNIDYSFSKKYFTKKFKSENIEASYENFDIKNITEFLQIIKQEKKLVGLNVTTPYKVEILPYLDQIDKQAEIIGAVNTIKINNAKLIGYNTDAFGFVKSIFTRIENHHEKALVLGSGGASKAVVKGLKSMSIDAKIVSREPQKGAINYSDLSEELMNQYFLIINCTPVGTYPYESNCPDIPYKFLTHKHFLYDLVYNPPMTKFLALGNQQGAKIINGSKMLTYQAERAWQIWNE</sequence>
<feature type="domain" description="Shikimate dehydrogenase substrate binding N-terminal" evidence="4">
    <location>
        <begin position="6"/>
        <end position="87"/>
    </location>
</feature>
<comment type="pathway">
    <text evidence="1">Metabolic intermediate biosynthesis; chorismate biosynthesis; chorismate from D-erythrose 4-phosphate and phosphoenolpyruvate: step 4/7.</text>
</comment>
<dbReference type="GO" id="GO:0019632">
    <property type="term" value="P:shikimate metabolic process"/>
    <property type="evidence" value="ECO:0007669"/>
    <property type="project" value="TreeGrafter"/>
</dbReference>
<dbReference type="GO" id="GO:0009073">
    <property type="term" value="P:aromatic amino acid family biosynthetic process"/>
    <property type="evidence" value="ECO:0007669"/>
    <property type="project" value="UniProtKB-KW"/>
</dbReference>
<dbReference type="PANTHER" id="PTHR21089:SF1">
    <property type="entry name" value="BIFUNCTIONAL 3-DEHYDROQUINATE DEHYDRATASE_SHIKIMATE DEHYDROGENASE, CHLOROPLASTIC"/>
    <property type="match status" value="1"/>
</dbReference>
<dbReference type="InterPro" id="IPR046346">
    <property type="entry name" value="Aminoacid_DH-like_N_sf"/>
</dbReference>
<dbReference type="InterPro" id="IPR013708">
    <property type="entry name" value="Shikimate_DH-bd_N"/>
</dbReference>
<reference evidence="5" key="1">
    <citation type="submission" date="2020-03" db="EMBL/GenBank/DDBJ databases">
        <title>Psychroflexus Maritimus sp. nov., isolate from marine sediment.</title>
        <authorList>
            <person name="Zhong Y.-L."/>
        </authorList>
    </citation>
    <scope>NUCLEOTIDE SEQUENCE</scope>
    <source>
        <strain evidence="5">C1</strain>
    </source>
</reference>
<dbReference type="AlphaFoldDB" id="A0A967DYG2"/>
<keyword evidence="3" id="KW-0028">Amino-acid biosynthesis</keyword>
<dbReference type="PANTHER" id="PTHR21089">
    <property type="entry name" value="SHIKIMATE DEHYDROGENASE"/>
    <property type="match status" value="1"/>
</dbReference>
<dbReference type="EMBL" id="JAANAS010000024">
    <property type="protein sequence ID" value="NGZ89088.1"/>
    <property type="molecule type" value="Genomic_DNA"/>
</dbReference>
<dbReference type="Pfam" id="PF08501">
    <property type="entry name" value="Shikimate_dh_N"/>
    <property type="match status" value="1"/>
</dbReference>
<protein>
    <submittedName>
        <fullName evidence="5">Shikimate dehydrogenase</fullName>
    </submittedName>
</protein>
<proteinExistence type="predicted"/>
<evidence type="ECO:0000259" key="4">
    <source>
        <dbReference type="Pfam" id="PF08501"/>
    </source>
</evidence>
<evidence type="ECO:0000256" key="1">
    <source>
        <dbReference type="ARBA" id="ARBA00004871"/>
    </source>
</evidence>
<evidence type="ECO:0000313" key="6">
    <source>
        <dbReference type="Proteomes" id="UP000643701"/>
    </source>
</evidence>
<evidence type="ECO:0000313" key="5">
    <source>
        <dbReference type="EMBL" id="NGZ89088.1"/>
    </source>
</evidence>
<dbReference type="GO" id="GO:0009423">
    <property type="term" value="P:chorismate biosynthetic process"/>
    <property type="evidence" value="ECO:0007669"/>
    <property type="project" value="TreeGrafter"/>
</dbReference>
<dbReference type="Gene3D" id="3.40.50.720">
    <property type="entry name" value="NAD(P)-binding Rossmann-like Domain"/>
    <property type="match status" value="1"/>
</dbReference>
<keyword evidence="2" id="KW-0560">Oxidoreductase</keyword>
<keyword evidence="6" id="KW-1185">Reference proteome</keyword>
<accession>A0A967DYG2</accession>
<gene>
    <name evidence="5" type="ORF">G7034_02340</name>
</gene>
<dbReference type="Gene3D" id="3.40.50.10860">
    <property type="entry name" value="Leucine Dehydrogenase, chain A, domain 1"/>
    <property type="match status" value="1"/>
</dbReference>